<evidence type="ECO:0000313" key="1">
    <source>
        <dbReference type="EMBL" id="MFD2201251.1"/>
    </source>
</evidence>
<comment type="caution">
    <text evidence="1">The sequence shown here is derived from an EMBL/GenBank/DDBJ whole genome shotgun (WGS) entry which is preliminary data.</text>
</comment>
<proteinExistence type="predicted"/>
<keyword evidence="2" id="KW-1185">Reference proteome</keyword>
<reference evidence="2" key="1">
    <citation type="journal article" date="2019" name="Int. J. Syst. Evol. Microbiol.">
        <title>The Global Catalogue of Microorganisms (GCM) 10K type strain sequencing project: providing services to taxonomists for standard genome sequencing and annotation.</title>
        <authorList>
            <consortium name="The Broad Institute Genomics Platform"/>
            <consortium name="The Broad Institute Genome Sequencing Center for Infectious Disease"/>
            <person name="Wu L."/>
            <person name="Ma J."/>
        </authorList>
    </citation>
    <scope>NUCLEOTIDE SEQUENCE [LARGE SCALE GENOMIC DNA]</scope>
    <source>
        <strain evidence="2">KCTC 19812</strain>
    </source>
</reference>
<gene>
    <name evidence="1" type="ORF">ACFSKV_06720</name>
</gene>
<organism evidence="1 2">
    <name type="scientific">Shivajiella indica</name>
    <dbReference type="NCBI Taxonomy" id="872115"/>
    <lineage>
        <taxon>Bacteria</taxon>
        <taxon>Pseudomonadati</taxon>
        <taxon>Bacteroidota</taxon>
        <taxon>Cytophagia</taxon>
        <taxon>Cytophagales</taxon>
        <taxon>Cyclobacteriaceae</taxon>
        <taxon>Shivajiella</taxon>
    </lineage>
</organism>
<name>A0ABW5B770_9BACT</name>
<dbReference type="RefSeq" id="WP_380801168.1">
    <property type="nucleotide sequence ID" value="NZ_JBHUIV010000010.1"/>
</dbReference>
<protein>
    <submittedName>
        <fullName evidence="1">Uncharacterized protein</fullName>
    </submittedName>
</protein>
<dbReference type="EMBL" id="JBHUIV010000010">
    <property type="protein sequence ID" value="MFD2201251.1"/>
    <property type="molecule type" value="Genomic_DNA"/>
</dbReference>
<sequence>MQTRSLKDDKIKDAMKESQILVKTLALVHEKKYPNYLVLTLSIFSIF</sequence>
<dbReference type="Proteomes" id="UP001597414">
    <property type="component" value="Unassembled WGS sequence"/>
</dbReference>
<accession>A0ABW5B770</accession>
<evidence type="ECO:0000313" key="2">
    <source>
        <dbReference type="Proteomes" id="UP001597414"/>
    </source>
</evidence>